<name>A0AB34SCE8_STRGN</name>
<dbReference type="Gene3D" id="3.10.350.10">
    <property type="entry name" value="LysM domain"/>
    <property type="match status" value="1"/>
</dbReference>
<dbReference type="Pfam" id="PF01476">
    <property type="entry name" value="LysM"/>
    <property type="match status" value="1"/>
</dbReference>
<sequence length="210" mass="21645">MKLQPMKGAFAFVATAATLFLTGVVAKADTYTVKAGDTLSKIAKEKSTTVESLIKLNKLENPDLIFENQVLELGDTKANKKAPAVAAAPGPATQANQAAPAAPVATITVPAASANYSTYNSTPVLANGNTAGETGTYAAARMAELTGVSASTWEAIIARESNGQVNAYNASGASGLFQTMPGWGSTATVEDQIQSAYNAYNAQGLSAWNY</sequence>
<dbReference type="Gene3D" id="1.10.530.10">
    <property type="match status" value="1"/>
</dbReference>
<dbReference type="InterPro" id="IPR018392">
    <property type="entry name" value="LysM"/>
</dbReference>
<dbReference type="SUPFAM" id="SSF53955">
    <property type="entry name" value="Lysozyme-like"/>
    <property type="match status" value="1"/>
</dbReference>
<dbReference type="InterPro" id="IPR023346">
    <property type="entry name" value="Lysozyme-like_dom_sf"/>
</dbReference>
<evidence type="ECO:0000256" key="1">
    <source>
        <dbReference type="SAM" id="SignalP"/>
    </source>
</evidence>
<dbReference type="AlphaFoldDB" id="A0AB34SCE8"/>
<dbReference type="PANTHER" id="PTHR33734:SF22">
    <property type="entry name" value="MEMBRANE-BOUND LYTIC MUREIN TRANSGLYCOSYLASE D"/>
    <property type="match status" value="1"/>
</dbReference>
<dbReference type="RefSeq" id="WP_045634544.1">
    <property type="nucleotide sequence ID" value="NZ_JYGN01000002.1"/>
</dbReference>
<proteinExistence type="predicted"/>
<reference evidence="3 4" key="1">
    <citation type="submission" date="2015-02" db="EMBL/GenBank/DDBJ databases">
        <title>Evolution of amylase-binding proteins of oral streptococcal species.</title>
        <authorList>
            <person name="Haase E.M."/>
        </authorList>
    </citation>
    <scope>NUCLEOTIDE SEQUENCE [LARGE SCALE GENOMIC DNA]</scope>
    <source>
        <strain evidence="4">UB10712</strain>
    </source>
</reference>
<organism evidence="3 4">
    <name type="scientific">Streptococcus gordonii</name>
    <dbReference type="NCBI Taxonomy" id="1302"/>
    <lineage>
        <taxon>Bacteria</taxon>
        <taxon>Bacillati</taxon>
        <taxon>Bacillota</taxon>
        <taxon>Bacilli</taxon>
        <taxon>Lactobacillales</taxon>
        <taxon>Streptococcaceae</taxon>
        <taxon>Streptococcus</taxon>
    </lineage>
</organism>
<accession>A0AB34SCE8</accession>
<dbReference type="PANTHER" id="PTHR33734">
    <property type="entry name" value="LYSM DOMAIN-CONTAINING GPI-ANCHORED PROTEIN 2"/>
    <property type="match status" value="1"/>
</dbReference>
<feature type="chain" id="PRO_5044258567" evidence="1">
    <location>
        <begin position="29"/>
        <end position="210"/>
    </location>
</feature>
<dbReference type="SMART" id="SM00257">
    <property type="entry name" value="LysM"/>
    <property type="match status" value="1"/>
</dbReference>
<dbReference type="Pfam" id="PF01464">
    <property type="entry name" value="SLT"/>
    <property type="match status" value="1"/>
</dbReference>
<gene>
    <name evidence="3" type="ORF">TZ88_00848</name>
</gene>
<evidence type="ECO:0000313" key="4">
    <source>
        <dbReference type="Proteomes" id="UP000033375"/>
    </source>
</evidence>
<dbReference type="InterPro" id="IPR008258">
    <property type="entry name" value="Transglycosylase_SLT_dom_1"/>
</dbReference>
<feature type="domain" description="LysM" evidence="2">
    <location>
        <begin position="29"/>
        <end position="73"/>
    </location>
</feature>
<keyword evidence="1" id="KW-0732">Signal</keyword>
<protein>
    <submittedName>
        <fullName evidence="3">LysM domain-containing protein</fullName>
    </submittedName>
</protein>
<comment type="caution">
    <text evidence="3">The sequence shown here is derived from an EMBL/GenBank/DDBJ whole genome shotgun (WGS) entry which is preliminary data.</text>
</comment>
<dbReference type="Proteomes" id="UP000033375">
    <property type="component" value="Unassembled WGS sequence"/>
</dbReference>
<evidence type="ECO:0000313" key="3">
    <source>
        <dbReference type="EMBL" id="KJQ66154.1"/>
    </source>
</evidence>
<evidence type="ECO:0000259" key="2">
    <source>
        <dbReference type="PROSITE" id="PS51782"/>
    </source>
</evidence>
<feature type="signal peptide" evidence="1">
    <location>
        <begin position="1"/>
        <end position="28"/>
    </location>
</feature>
<dbReference type="CDD" id="cd00118">
    <property type="entry name" value="LysM"/>
    <property type="match status" value="1"/>
</dbReference>
<dbReference type="SUPFAM" id="SSF54106">
    <property type="entry name" value="LysM domain"/>
    <property type="match status" value="1"/>
</dbReference>
<dbReference type="PROSITE" id="PS51782">
    <property type="entry name" value="LYSM"/>
    <property type="match status" value="1"/>
</dbReference>
<dbReference type="GO" id="GO:0008932">
    <property type="term" value="F:lytic endotransglycosylase activity"/>
    <property type="evidence" value="ECO:0007669"/>
    <property type="project" value="TreeGrafter"/>
</dbReference>
<dbReference type="InterPro" id="IPR036779">
    <property type="entry name" value="LysM_dom_sf"/>
</dbReference>
<dbReference type="EMBL" id="JYGN01000002">
    <property type="protein sequence ID" value="KJQ66154.1"/>
    <property type="molecule type" value="Genomic_DNA"/>
</dbReference>